<sequence>MPNYLQVETPRMDDSAESRHSSLGLHVLSKTCVAILNIRNNVNLLK</sequence>
<dbReference type="EMBL" id="VBTY01000098">
    <property type="protein sequence ID" value="MDG3495400.1"/>
    <property type="molecule type" value="Genomic_DNA"/>
</dbReference>
<dbReference type="AlphaFoldDB" id="A0A9X4MA29"/>
<accession>A0A9X4MA29</accession>
<reference evidence="1" key="1">
    <citation type="submission" date="2019-05" db="EMBL/GenBank/DDBJ databases">
        <title>Whole genome sequencing of Pseudanabaena catenata USMAC16.</title>
        <authorList>
            <person name="Khan Z."/>
            <person name="Omar W.M."/>
            <person name="Convey P."/>
            <person name="Merican F."/>
            <person name="Najimudin N."/>
        </authorList>
    </citation>
    <scope>NUCLEOTIDE SEQUENCE</scope>
    <source>
        <strain evidence="1">USMAC16</strain>
    </source>
</reference>
<dbReference type="RefSeq" id="WP_158467634.1">
    <property type="nucleotide sequence ID" value="NZ_VBTY01000098.1"/>
</dbReference>
<proteinExistence type="predicted"/>
<comment type="caution">
    <text evidence="1">The sequence shown here is derived from an EMBL/GenBank/DDBJ whole genome shotgun (WGS) entry which is preliminary data.</text>
</comment>
<protein>
    <submittedName>
        <fullName evidence="1">Uncharacterized protein</fullName>
    </submittedName>
</protein>
<gene>
    <name evidence="1" type="ORF">FEV09_12595</name>
</gene>
<dbReference type="Proteomes" id="UP001152872">
    <property type="component" value="Unassembled WGS sequence"/>
</dbReference>
<evidence type="ECO:0000313" key="2">
    <source>
        <dbReference type="Proteomes" id="UP001152872"/>
    </source>
</evidence>
<organism evidence="1 2">
    <name type="scientific">Pseudanabaena catenata USMAC16</name>
    <dbReference type="NCBI Taxonomy" id="1855837"/>
    <lineage>
        <taxon>Bacteria</taxon>
        <taxon>Bacillati</taxon>
        <taxon>Cyanobacteriota</taxon>
        <taxon>Cyanophyceae</taxon>
        <taxon>Pseudanabaenales</taxon>
        <taxon>Pseudanabaenaceae</taxon>
        <taxon>Pseudanabaena</taxon>
    </lineage>
</organism>
<keyword evidence="2" id="KW-1185">Reference proteome</keyword>
<evidence type="ECO:0000313" key="1">
    <source>
        <dbReference type="EMBL" id="MDG3495400.1"/>
    </source>
</evidence>
<name>A0A9X4MA29_9CYAN</name>